<organism evidence="2 3">
    <name type="scientific">Penicillium angulare</name>
    <dbReference type="NCBI Taxonomy" id="116970"/>
    <lineage>
        <taxon>Eukaryota</taxon>
        <taxon>Fungi</taxon>
        <taxon>Dikarya</taxon>
        <taxon>Ascomycota</taxon>
        <taxon>Pezizomycotina</taxon>
        <taxon>Eurotiomycetes</taxon>
        <taxon>Eurotiomycetidae</taxon>
        <taxon>Eurotiales</taxon>
        <taxon>Aspergillaceae</taxon>
        <taxon>Penicillium</taxon>
    </lineage>
</organism>
<feature type="compositionally biased region" description="Basic residues" evidence="1">
    <location>
        <begin position="10"/>
        <end position="20"/>
    </location>
</feature>
<protein>
    <submittedName>
        <fullName evidence="2">Uncharacterized protein</fullName>
    </submittedName>
</protein>
<dbReference type="EMBL" id="JAPQKH010000003">
    <property type="protein sequence ID" value="KAJ5108066.1"/>
    <property type="molecule type" value="Genomic_DNA"/>
</dbReference>
<evidence type="ECO:0000256" key="1">
    <source>
        <dbReference type="SAM" id="MobiDB-lite"/>
    </source>
</evidence>
<reference evidence="2" key="2">
    <citation type="journal article" date="2023" name="IMA Fungus">
        <title>Comparative genomic study of the Penicillium genus elucidates a diverse pangenome and 15 lateral gene transfer events.</title>
        <authorList>
            <person name="Petersen C."/>
            <person name="Sorensen T."/>
            <person name="Nielsen M.R."/>
            <person name="Sondergaard T.E."/>
            <person name="Sorensen J.L."/>
            <person name="Fitzpatrick D.A."/>
            <person name="Frisvad J.C."/>
            <person name="Nielsen K.L."/>
        </authorList>
    </citation>
    <scope>NUCLEOTIDE SEQUENCE</scope>
    <source>
        <strain evidence="2">IBT 30069</strain>
    </source>
</reference>
<gene>
    <name evidence="2" type="ORF">N7456_004741</name>
</gene>
<name>A0A9W9FX85_9EURO</name>
<feature type="region of interest" description="Disordered" evidence="1">
    <location>
        <begin position="1"/>
        <end position="20"/>
    </location>
</feature>
<dbReference type="OrthoDB" id="4500318at2759"/>
<evidence type="ECO:0000313" key="3">
    <source>
        <dbReference type="Proteomes" id="UP001149165"/>
    </source>
</evidence>
<feature type="compositionally biased region" description="Basic and acidic residues" evidence="1">
    <location>
        <begin position="88"/>
        <end position="104"/>
    </location>
</feature>
<dbReference type="Proteomes" id="UP001149165">
    <property type="component" value="Unassembled WGS sequence"/>
</dbReference>
<comment type="caution">
    <text evidence="2">The sequence shown here is derived from an EMBL/GenBank/DDBJ whole genome shotgun (WGS) entry which is preliminary data.</text>
</comment>
<accession>A0A9W9FX85</accession>
<feature type="region of interest" description="Disordered" evidence="1">
    <location>
        <begin position="84"/>
        <end position="111"/>
    </location>
</feature>
<reference evidence="2" key="1">
    <citation type="submission" date="2022-11" db="EMBL/GenBank/DDBJ databases">
        <authorList>
            <person name="Petersen C."/>
        </authorList>
    </citation>
    <scope>NUCLEOTIDE SEQUENCE</scope>
    <source>
        <strain evidence="2">IBT 30069</strain>
    </source>
</reference>
<proteinExistence type="predicted"/>
<keyword evidence="3" id="KW-1185">Reference proteome</keyword>
<dbReference type="AlphaFoldDB" id="A0A9W9FX85"/>
<evidence type="ECO:0000313" key="2">
    <source>
        <dbReference type="EMBL" id="KAJ5108066.1"/>
    </source>
</evidence>
<sequence length="272" mass="31166">MSDQPDSKAAKYHKLDRKLRKRQNRLEKTYLLSGTLSEEIKRLERRLKKLPVPSSISSETNTTGSDAVSCFSGVSFDDSSSEGYEFLSHSDTESEKPPARDCHDPIPVSDSRNSKILDKSLAELNDIDHYPPPGIYFERLVSWQKERHIQWAGDYDGWGSKEIYTTLDIRTASELKLGAPYGKGNTELNAKKCEYDRLGFKWGLPAAALRKAFLDDPEKWMLLDEPRAYLVVMENWYFSLTAEERKKLPPSAWGWDDLPEAHNGKWNRAFIS</sequence>